<evidence type="ECO:0000313" key="6">
    <source>
        <dbReference type="EMBL" id="CAF3802794.1"/>
    </source>
</evidence>
<sequence length="227" mass="25875">MTYFAPKSEEEYKEYLDNLLIEYQFACFSEKLGDGCYRLANYHEAIKEDFITAAKIYKKSCDEMKYGHGCYRYGTFAFLGRGMEKNVNESTEYYERSCRYGYGKGCHNAAIACDNGEGCEKNIVKAIEYFTKGCNLNVVQSCLSLWSMYFRGRSDLPKNGQKAIEYTSKACDLLSFEGCSNAATMYRRGDLIEKNLTLAKQYQDKAIAVKKEAETPGVVFGEQHKNV</sequence>
<comment type="similarity">
    <text evidence="1">Belongs to the hcp beta-lactamase family.</text>
</comment>
<dbReference type="OrthoDB" id="272077at2759"/>
<reference evidence="4" key="1">
    <citation type="submission" date="2021-02" db="EMBL/GenBank/DDBJ databases">
        <authorList>
            <person name="Nowell W R."/>
        </authorList>
    </citation>
    <scope>NUCLEOTIDE SEQUENCE</scope>
</reference>
<dbReference type="AlphaFoldDB" id="A0A814J703"/>
<dbReference type="EMBL" id="CAJNOQ010003836">
    <property type="protein sequence ID" value="CAF1032014.1"/>
    <property type="molecule type" value="Genomic_DNA"/>
</dbReference>
<evidence type="ECO:0000313" key="3">
    <source>
        <dbReference type="EMBL" id="CAF0760723.1"/>
    </source>
</evidence>
<keyword evidence="2" id="KW-0677">Repeat</keyword>
<dbReference type="GO" id="GO:0005758">
    <property type="term" value="C:mitochondrial intermembrane space"/>
    <property type="evidence" value="ECO:0007669"/>
    <property type="project" value="TreeGrafter"/>
</dbReference>
<accession>A0A814J703</accession>
<evidence type="ECO:0000313" key="7">
    <source>
        <dbReference type="Proteomes" id="UP000663829"/>
    </source>
</evidence>
<evidence type="ECO:0000313" key="5">
    <source>
        <dbReference type="EMBL" id="CAF3540480.1"/>
    </source>
</evidence>
<dbReference type="InterPro" id="IPR011990">
    <property type="entry name" value="TPR-like_helical_dom_sf"/>
</dbReference>
<evidence type="ECO:0000256" key="2">
    <source>
        <dbReference type="ARBA" id="ARBA00022737"/>
    </source>
</evidence>
<proteinExistence type="inferred from homology"/>
<dbReference type="PANTHER" id="PTHR13891">
    <property type="entry name" value="CYTOCHROME C OXIDASE ASSEMBLY FACTOR 7"/>
    <property type="match status" value="1"/>
</dbReference>
<comment type="caution">
    <text evidence="4">The sequence shown here is derived from an EMBL/GenBank/DDBJ whole genome shotgun (WGS) entry which is preliminary data.</text>
</comment>
<keyword evidence="7" id="KW-1185">Reference proteome</keyword>
<evidence type="ECO:0000256" key="1">
    <source>
        <dbReference type="ARBA" id="ARBA00008486"/>
    </source>
</evidence>
<organism evidence="4 7">
    <name type="scientific">Didymodactylos carnosus</name>
    <dbReference type="NCBI Taxonomy" id="1234261"/>
    <lineage>
        <taxon>Eukaryota</taxon>
        <taxon>Metazoa</taxon>
        <taxon>Spiralia</taxon>
        <taxon>Gnathifera</taxon>
        <taxon>Rotifera</taxon>
        <taxon>Eurotatoria</taxon>
        <taxon>Bdelloidea</taxon>
        <taxon>Philodinida</taxon>
        <taxon>Philodinidae</taxon>
        <taxon>Didymodactylos</taxon>
    </lineage>
</organism>
<dbReference type="PANTHER" id="PTHR13891:SF1">
    <property type="entry name" value="CYTOCHROME C OXIDASE ASSEMBLY FACTOR 7"/>
    <property type="match status" value="1"/>
</dbReference>
<dbReference type="Gene3D" id="1.25.40.10">
    <property type="entry name" value="Tetratricopeptide repeat domain"/>
    <property type="match status" value="1"/>
</dbReference>
<dbReference type="Proteomes" id="UP000663829">
    <property type="component" value="Unassembled WGS sequence"/>
</dbReference>
<dbReference type="EMBL" id="CAJOBC010003837">
    <property type="protein sequence ID" value="CAF3802794.1"/>
    <property type="molecule type" value="Genomic_DNA"/>
</dbReference>
<dbReference type="InterPro" id="IPR006597">
    <property type="entry name" value="Sel1-like"/>
</dbReference>
<protein>
    <submittedName>
        <fullName evidence="4">Uncharacterized protein</fullName>
    </submittedName>
</protein>
<dbReference type="EMBL" id="CAJNOK010000549">
    <property type="protein sequence ID" value="CAF0760723.1"/>
    <property type="molecule type" value="Genomic_DNA"/>
</dbReference>
<name>A0A814J703_9BILA</name>
<dbReference type="Proteomes" id="UP000681722">
    <property type="component" value="Unassembled WGS sequence"/>
</dbReference>
<dbReference type="Pfam" id="PF08238">
    <property type="entry name" value="Sel1"/>
    <property type="match status" value="5"/>
</dbReference>
<dbReference type="Proteomes" id="UP000677228">
    <property type="component" value="Unassembled WGS sequence"/>
</dbReference>
<evidence type="ECO:0000313" key="4">
    <source>
        <dbReference type="EMBL" id="CAF1032014.1"/>
    </source>
</evidence>
<gene>
    <name evidence="4" type="ORF">GPM918_LOCUS15328</name>
    <name evidence="3" type="ORF">OVA965_LOCUS2535</name>
    <name evidence="6" type="ORF">SRO942_LOCUS15329</name>
    <name evidence="5" type="ORF">TMI583_LOCUS2535</name>
</gene>
<dbReference type="Proteomes" id="UP000682733">
    <property type="component" value="Unassembled WGS sequence"/>
</dbReference>
<dbReference type="InterPro" id="IPR040239">
    <property type="entry name" value="HcpB-like"/>
</dbReference>
<dbReference type="SMART" id="SM00671">
    <property type="entry name" value="SEL1"/>
    <property type="match status" value="5"/>
</dbReference>
<dbReference type="SUPFAM" id="SSF81901">
    <property type="entry name" value="HCP-like"/>
    <property type="match status" value="1"/>
</dbReference>
<dbReference type="EMBL" id="CAJOBA010000549">
    <property type="protein sequence ID" value="CAF3540480.1"/>
    <property type="molecule type" value="Genomic_DNA"/>
</dbReference>